<dbReference type="AlphaFoldDB" id="A0A1L9Q2V6"/>
<organism evidence="4 5">
    <name type="scientific">Aspergillus versicolor CBS 583.65</name>
    <dbReference type="NCBI Taxonomy" id="1036611"/>
    <lineage>
        <taxon>Eukaryota</taxon>
        <taxon>Fungi</taxon>
        <taxon>Dikarya</taxon>
        <taxon>Ascomycota</taxon>
        <taxon>Pezizomycotina</taxon>
        <taxon>Eurotiomycetes</taxon>
        <taxon>Eurotiomycetidae</taxon>
        <taxon>Eurotiales</taxon>
        <taxon>Aspergillaceae</taxon>
        <taxon>Aspergillus</taxon>
        <taxon>Aspergillus subgen. Nidulantes</taxon>
    </lineage>
</organism>
<evidence type="ECO:0000259" key="3">
    <source>
        <dbReference type="PROSITE" id="PS50026"/>
    </source>
</evidence>
<accession>A0A1L9Q2V6</accession>
<dbReference type="Proteomes" id="UP000184073">
    <property type="component" value="Unassembled WGS sequence"/>
</dbReference>
<comment type="caution">
    <text evidence="1">Lacks conserved residue(s) required for the propagation of feature annotation.</text>
</comment>
<keyword evidence="2" id="KW-0732">Signal</keyword>
<evidence type="ECO:0000313" key="4">
    <source>
        <dbReference type="EMBL" id="OJJ08071.1"/>
    </source>
</evidence>
<gene>
    <name evidence="4" type="ORF">ASPVEDRAFT_47270</name>
</gene>
<reference evidence="5" key="1">
    <citation type="journal article" date="2017" name="Genome Biol.">
        <title>Comparative genomics reveals high biological diversity and specific adaptations in the industrially and medically important fungal genus Aspergillus.</title>
        <authorList>
            <person name="de Vries R.P."/>
            <person name="Riley R."/>
            <person name="Wiebenga A."/>
            <person name="Aguilar-Osorio G."/>
            <person name="Amillis S."/>
            <person name="Uchima C.A."/>
            <person name="Anderluh G."/>
            <person name="Asadollahi M."/>
            <person name="Askin M."/>
            <person name="Barry K."/>
            <person name="Battaglia E."/>
            <person name="Bayram O."/>
            <person name="Benocci T."/>
            <person name="Braus-Stromeyer S.A."/>
            <person name="Caldana C."/>
            <person name="Canovas D."/>
            <person name="Cerqueira G.C."/>
            <person name="Chen F."/>
            <person name="Chen W."/>
            <person name="Choi C."/>
            <person name="Clum A."/>
            <person name="Dos Santos R.A."/>
            <person name="Damasio A.R."/>
            <person name="Diallinas G."/>
            <person name="Emri T."/>
            <person name="Fekete E."/>
            <person name="Flipphi M."/>
            <person name="Freyberg S."/>
            <person name="Gallo A."/>
            <person name="Gournas C."/>
            <person name="Habgood R."/>
            <person name="Hainaut M."/>
            <person name="Harispe M.L."/>
            <person name="Henrissat B."/>
            <person name="Hilden K.S."/>
            <person name="Hope R."/>
            <person name="Hossain A."/>
            <person name="Karabika E."/>
            <person name="Karaffa L."/>
            <person name="Karanyi Z."/>
            <person name="Krasevec N."/>
            <person name="Kuo A."/>
            <person name="Kusch H."/>
            <person name="LaButti K."/>
            <person name="Lagendijk E.L."/>
            <person name="Lapidus A."/>
            <person name="Levasseur A."/>
            <person name="Lindquist E."/>
            <person name="Lipzen A."/>
            <person name="Logrieco A.F."/>
            <person name="MacCabe A."/>
            <person name="Maekelae M.R."/>
            <person name="Malavazi I."/>
            <person name="Melin P."/>
            <person name="Meyer V."/>
            <person name="Mielnichuk N."/>
            <person name="Miskei M."/>
            <person name="Molnar A.P."/>
            <person name="Mule G."/>
            <person name="Ngan C.Y."/>
            <person name="Orejas M."/>
            <person name="Orosz E."/>
            <person name="Ouedraogo J.P."/>
            <person name="Overkamp K.M."/>
            <person name="Park H.-S."/>
            <person name="Perrone G."/>
            <person name="Piumi F."/>
            <person name="Punt P.J."/>
            <person name="Ram A.F."/>
            <person name="Ramon A."/>
            <person name="Rauscher S."/>
            <person name="Record E."/>
            <person name="Riano-Pachon D.M."/>
            <person name="Robert V."/>
            <person name="Roehrig J."/>
            <person name="Ruller R."/>
            <person name="Salamov A."/>
            <person name="Salih N.S."/>
            <person name="Samson R.A."/>
            <person name="Sandor E."/>
            <person name="Sanguinetti M."/>
            <person name="Schuetze T."/>
            <person name="Sepcic K."/>
            <person name="Shelest E."/>
            <person name="Sherlock G."/>
            <person name="Sophianopoulou V."/>
            <person name="Squina F.M."/>
            <person name="Sun H."/>
            <person name="Susca A."/>
            <person name="Todd R.B."/>
            <person name="Tsang A."/>
            <person name="Unkles S.E."/>
            <person name="van de Wiele N."/>
            <person name="van Rossen-Uffink D."/>
            <person name="Oliveira J.V."/>
            <person name="Vesth T.C."/>
            <person name="Visser J."/>
            <person name="Yu J.-H."/>
            <person name="Zhou M."/>
            <person name="Andersen M.R."/>
            <person name="Archer D.B."/>
            <person name="Baker S.E."/>
            <person name="Benoit I."/>
            <person name="Brakhage A.A."/>
            <person name="Braus G.H."/>
            <person name="Fischer R."/>
            <person name="Frisvad J.C."/>
            <person name="Goldman G.H."/>
            <person name="Houbraken J."/>
            <person name="Oakley B."/>
            <person name="Pocsi I."/>
            <person name="Scazzocchio C."/>
            <person name="Seiboth B."/>
            <person name="vanKuyk P.A."/>
            <person name="Wortman J."/>
            <person name="Dyer P.S."/>
            <person name="Grigoriev I.V."/>
        </authorList>
    </citation>
    <scope>NUCLEOTIDE SEQUENCE [LARGE SCALE GENOMIC DNA]</scope>
    <source>
        <strain evidence="5">CBS 583.65</strain>
    </source>
</reference>
<sequence length="402" mass="45596">MRFPSIFVFYCATYAATSQACKTDEDCSLNGLCRPGSPWLGPPHPKKTCECDPGWFGDDCGRLDLHPAIKNNGYNHSIDATASNRLGPHGNSSWGGTILQDPHNPKLFHLIASQFADGCGLGGWRPFSFIVRAESRSGPQGPYHYADTISKPFRHNPEVVWSPADEKYLLYAIGVDDNEAPEREKCSSLSNKQWPNNISVSTAQNIRGPWSPFELVLASVEPHSTNPSPYPLWTSENRTGEIVLAVEDLAILHADRYNGEYEVVHTQSWNTSEWSPTWTEDSFLWRDKRGNWHALAHWMIDLVEHDGQKWPRVGAHVFARELAGPWRWHMHEAFNSTITYTDGTAQTLRRRERAKIFFSDDGEMTPLYLVNGVQEMGESSRSSTFIQPIGEKWREFERQLGF</sequence>
<feature type="disulfide bond" evidence="1">
    <location>
        <begin position="51"/>
        <end position="60"/>
    </location>
</feature>
<keyword evidence="5" id="KW-1185">Reference proteome</keyword>
<evidence type="ECO:0000256" key="1">
    <source>
        <dbReference type="PROSITE-ProRule" id="PRU00076"/>
    </source>
</evidence>
<dbReference type="VEuPathDB" id="FungiDB:ASPVEDRAFT_47270"/>
<keyword evidence="1" id="KW-1015">Disulfide bond</keyword>
<dbReference type="PROSITE" id="PS01186">
    <property type="entry name" value="EGF_2"/>
    <property type="match status" value="1"/>
</dbReference>
<dbReference type="GeneID" id="63729250"/>
<dbReference type="EMBL" id="KV878138">
    <property type="protein sequence ID" value="OJJ08071.1"/>
    <property type="molecule type" value="Genomic_DNA"/>
</dbReference>
<proteinExistence type="predicted"/>
<dbReference type="PROSITE" id="PS51257">
    <property type="entry name" value="PROKAR_LIPOPROTEIN"/>
    <property type="match status" value="1"/>
</dbReference>
<dbReference type="CDD" id="cd08994">
    <property type="entry name" value="GH43_62_32_68_117_130-like"/>
    <property type="match status" value="1"/>
</dbReference>
<name>A0A1L9Q2V6_ASPVE</name>
<protein>
    <recommendedName>
        <fullName evidence="3">EGF-like domain-containing protein</fullName>
    </recommendedName>
</protein>
<feature type="domain" description="EGF-like" evidence="3">
    <location>
        <begin position="17"/>
        <end position="61"/>
    </location>
</feature>
<dbReference type="PROSITE" id="PS50026">
    <property type="entry name" value="EGF_3"/>
    <property type="match status" value="1"/>
</dbReference>
<feature type="signal peptide" evidence="2">
    <location>
        <begin position="1"/>
        <end position="20"/>
    </location>
</feature>
<evidence type="ECO:0000313" key="5">
    <source>
        <dbReference type="Proteomes" id="UP000184073"/>
    </source>
</evidence>
<dbReference type="PROSITE" id="PS00022">
    <property type="entry name" value="EGF_1"/>
    <property type="match status" value="1"/>
</dbReference>
<dbReference type="OrthoDB" id="6130531at2759"/>
<dbReference type="RefSeq" id="XP_040673833.1">
    <property type="nucleotide sequence ID" value="XM_040813739.1"/>
</dbReference>
<keyword evidence="1" id="KW-0245">EGF-like domain</keyword>
<dbReference type="InterPro" id="IPR000742">
    <property type="entry name" value="EGF"/>
</dbReference>
<evidence type="ECO:0000256" key="2">
    <source>
        <dbReference type="SAM" id="SignalP"/>
    </source>
</evidence>
<feature type="chain" id="PRO_5012521661" description="EGF-like domain-containing protein" evidence="2">
    <location>
        <begin position="21"/>
        <end position="402"/>
    </location>
</feature>